<evidence type="ECO:0008006" key="9">
    <source>
        <dbReference type="Google" id="ProtNLM"/>
    </source>
</evidence>
<reference evidence="7 8" key="1">
    <citation type="submission" date="2023-05" db="EMBL/GenBank/DDBJ databases">
        <title>A 100% complete, gapless, phased diploid assembly of the Scenedesmus obliquus UTEX 3031 genome.</title>
        <authorList>
            <person name="Biondi T.C."/>
            <person name="Hanschen E.R."/>
            <person name="Kwon T."/>
            <person name="Eng W."/>
            <person name="Kruse C.P.S."/>
            <person name="Koehler S.I."/>
            <person name="Kunde Y."/>
            <person name="Gleasner C.D."/>
            <person name="You Mak K.T."/>
            <person name="Polle J."/>
            <person name="Hovde B.T."/>
            <person name="Starkenburg S.R."/>
        </authorList>
    </citation>
    <scope>NUCLEOTIDE SEQUENCE [LARGE SCALE GENOMIC DNA]</scope>
    <source>
        <strain evidence="7 8">DOE0152z</strain>
    </source>
</reference>
<feature type="compositionally biased region" description="Polar residues" evidence="5">
    <location>
        <begin position="57"/>
        <end position="69"/>
    </location>
</feature>
<evidence type="ECO:0000256" key="2">
    <source>
        <dbReference type="ARBA" id="ARBA00022692"/>
    </source>
</evidence>
<comment type="subcellular location">
    <subcellularLocation>
        <location evidence="1">Membrane</location>
        <topology evidence="1">Multi-pass membrane protein</topology>
    </subcellularLocation>
</comment>
<keyword evidence="2 6" id="KW-0812">Transmembrane</keyword>
<gene>
    <name evidence="7" type="ORF">OEZ85_009173</name>
</gene>
<evidence type="ECO:0000256" key="5">
    <source>
        <dbReference type="SAM" id="MobiDB-lite"/>
    </source>
</evidence>
<keyword evidence="3 6" id="KW-1133">Transmembrane helix</keyword>
<evidence type="ECO:0000313" key="7">
    <source>
        <dbReference type="EMBL" id="WIA09798.1"/>
    </source>
</evidence>
<name>A0ABY8TQP4_TETOB</name>
<accession>A0ABY8TQP4</accession>
<dbReference type="Proteomes" id="UP001244341">
    <property type="component" value="Chromosome 1b"/>
</dbReference>
<evidence type="ECO:0000256" key="1">
    <source>
        <dbReference type="ARBA" id="ARBA00004141"/>
    </source>
</evidence>
<proteinExistence type="predicted"/>
<dbReference type="SUPFAM" id="SSF103511">
    <property type="entry name" value="Chlorophyll a-b binding protein"/>
    <property type="match status" value="1"/>
</dbReference>
<feature type="region of interest" description="Disordered" evidence="5">
    <location>
        <begin position="21"/>
        <end position="89"/>
    </location>
</feature>
<dbReference type="PANTHER" id="PTHR14154">
    <property type="entry name" value="UPF0041 BRAIN PROTEIN 44-RELATED"/>
    <property type="match status" value="1"/>
</dbReference>
<feature type="compositionally biased region" description="Basic and acidic residues" evidence="5">
    <location>
        <begin position="73"/>
        <end position="82"/>
    </location>
</feature>
<feature type="compositionally biased region" description="Basic and acidic residues" evidence="5">
    <location>
        <begin position="34"/>
        <end position="56"/>
    </location>
</feature>
<feature type="transmembrane region" description="Helical" evidence="6">
    <location>
        <begin position="154"/>
        <end position="171"/>
    </location>
</feature>
<dbReference type="EMBL" id="CP126208">
    <property type="protein sequence ID" value="WIA09798.1"/>
    <property type="molecule type" value="Genomic_DNA"/>
</dbReference>
<protein>
    <recommendedName>
        <fullName evidence="9">Chlorophyll a-b binding protein, chloroplastic</fullName>
    </recommendedName>
</protein>
<evidence type="ECO:0000313" key="8">
    <source>
        <dbReference type="Proteomes" id="UP001244341"/>
    </source>
</evidence>
<evidence type="ECO:0000256" key="3">
    <source>
        <dbReference type="ARBA" id="ARBA00022989"/>
    </source>
</evidence>
<keyword evidence="4 6" id="KW-0472">Membrane</keyword>
<organism evidence="7 8">
    <name type="scientific">Tetradesmus obliquus</name>
    <name type="common">Green alga</name>
    <name type="synonym">Acutodesmus obliquus</name>
    <dbReference type="NCBI Taxonomy" id="3088"/>
    <lineage>
        <taxon>Eukaryota</taxon>
        <taxon>Viridiplantae</taxon>
        <taxon>Chlorophyta</taxon>
        <taxon>core chlorophytes</taxon>
        <taxon>Chlorophyceae</taxon>
        <taxon>CS clade</taxon>
        <taxon>Sphaeropleales</taxon>
        <taxon>Scenedesmaceae</taxon>
        <taxon>Tetradesmus</taxon>
    </lineage>
</organism>
<keyword evidence="8" id="KW-1185">Reference proteome</keyword>
<evidence type="ECO:0000256" key="4">
    <source>
        <dbReference type="ARBA" id="ARBA00023136"/>
    </source>
</evidence>
<sequence>MIATKQSVACRALGSRCLPARPFSTSQRRSVVRRFKEDPRPEFAKSNTEELRKDRVQTSNPTEPRLSQEQIEEVQRKGRPGDEMGFEPGSISKETAEMRADLGKQANFWDMQVFDGPAPETINGRASMLAVVLGLFLEARTGQGLLEQTKDHPLSVFAVFVVIALASYIPLARGYTRKEPYANHNLGFNWTPKAENWNGRIAMMGFTGMLLTEWIAGCNTLQAWGLQSIPFPHL</sequence>
<evidence type="ECO:0000256" key="6">
    <source>
        <dbReference type="SAM" id="Phobius"/>
    </source>
</evidence>